<dbReference type="Gene3D" id="3.30.1150.10">
    <property type="match status" value="1"/>
</dbReference>
<evidence type="ECO:0000259" key="10">
    <source>
        <dbReference type="PROSITE" id="PS52015"/>
    </source>
</evidence>
<keyword evidence="9" id="KW-0472">Membrane</keyword>
<keyword evidence="7" id="KW-0653">Protein transport</keyword>
<dbReference type="SUPFAM" id="SSF74653">
    <property type="entry name" value="TolA/TonB C-terminal domain"/>
    <property type="match status" value="1"/>
</dbReference>
<comment type="caution">
    <text evidence="11">The sequence shown here is derived from an EMBL/GenBank/DDBJ whole genome shotgun (WGS) entry which is preliminary data.</text>
</comment>
<dbReference type="NCBIfam" id="TIGR01352">
    <property type="entry name" value="tonB_Cterm"/>
    <property type="match status" value="1"/>
</dbReference>
<dbReference type="GO" id="GO:0055085">
    <property type="term" value="P:transmembrane transport"/>
    <property type="evidence" value="ECO:0007669"/>
    <property type="project" value="InterPro"/>
</dbReference>
<dbReference type="GO" id="GO:0015031">
    <property type="term" value="P:protein transport"/>
    <property type="evidence" value="ECO:0007669"/>
    <property type="project" value="UniProtKB-KW"/>
</dbReference>
<evidence type="ECO:0000256" key="2">
    <source>
        <dbReference type="ARBA" id="ARBA00006555"/>
    </source>
</evidence>
<evidence type="ECO:0000256" key="9">
    <source>
        <dbReference type="ARBA" id="ARBA00023136"/>
    </source>
</evidence>
<keyword evidence="6" id="KW-0812">Transmembrane</keyword>
<keyword evidence="12" id="KW-1185">Reference proteome</keyword>
<dbReference type="PATRIC" id="fig|405444.3.peg.2061"/>
<evidence type="ECO:0000313" key="11">
    <source>
        <dbReference type="EMBL" id="KRG62971.1"/>
    </source>
</evidence>
<keyword evidence="3" id="KW-0813">Transport</keyword>
<evidence type="ECO:0000256" key="5">
    <source>
        <dbReference type="ARBA" id="ARBA00022519"/>
    </source>
</evidence>
<gene>
    <name evidence="11" type="ORF">ABB26_14775</name>
</gene>
<dbReference type="STRING" id="405444.ABB26_14775"/>
<dbReference type="InterPro" id="IPR006260">
    <property type="entry name" value="TonB/TolA_C"/>
</dbReference>
<dbReference type="PANTHER" id="PTHR33446">
    <property type="entry name" value="PROTEIN TONB-RELATED"/>
    <property type="match status" value="1"/>
</dbReference>
<feature type="domain" description="TonB C-terminal" evidence="10">
    <location>
        <begin position="49"/>
        <end position="142"/>
    </location>
</feature>
<evidence type="ECO:0000256" key="1">
    <source>
        <dbReference type="ARBA" id="ARBA00004383"/>
    </source>
</evidence>
<dbReference type="Pfam" id="PF03544">
    <property type="entry name" value="TonB_C"/>
    <property type="match status" value="1"/>
</dbReference>
<keyword evidence="4" id="KW-1003">Cell membrane</keyword>
<organism evidence="11 12">
    <name type="scientific">Stenotrophomonas humi</name>
    <dbReference type="NCBI Taxonomy" id="405444"/>
    <lineage>
        <taxon>Bacteria</taxon>
        <taxon>Pseudomonadati</taxon>
        <taxon>Pseudomonadota</taxon>
        <taxon>Gammaproteobacteria</taxon>
        <taxon>Lysobacterales</taxon>
        <taxon>Lysobacteraceae</taxon>
        <taxon>Stenotrophomonas</taxon>
    </lineage>
</organism>
<dbReference type="InterPro" id="IPR037682">
    <property type="entry name" value="TonB_C"/>
</dbReference>
<dbReference type="AlphaFoldDB" id="A0A0R0C0K5"/>
<dbReference type="PANTHER" id="PTHR33446:SF2">
    <property type="entry name" value="PROTEIN TONB"/>
    <property type="match status" value="1"/>
</dbReference>
<evidence type="ECO:0000313" key="12">
    <source>
        <dbReference type="Proteomes" id="UP000050864"/>
    </source>
</evidence>
<accession>A0A0R0C0K5</accession>
<keyword evidence="5" id="KW-0997">Cell inner membrane</keyword>
<proteinExistence type="inferred from homology"/>
<reference evidence="11 12" key="1">
    <citation type="submission" date="2015-05" db="EMBL/GenBank/DDBJ databases">
        <title>Genome sequencing and analysis of members of genus Stenotrophomonas.</title>
        <authorList>
            <person name="Patil P.P."/>
            <person name="Midha S."/>
            <person name="Patil P.B."/>
        </authorList>
    </citation>
    <scope>NUCLEOTIDE SEQUENCE [LARGE SCALE GENOMIC DNA]</scope>
    <source>
        <strain evidence="11 12">DSM 18929</strain>
    </source>
</reference>
<evidence type="ECO:0000256" key="3">
    <source>
        <dbReference type="ARBA" id="ARBA00022448"/>
    </source>
</evidence>
<comment type="subcellular location">
    <subcellularLocation>
        <location evidence="1">Cell inner membrane</location>
        <topology evidence="1">Single-pass membrane protein</topology>
        <orientation evidence="1">Periplasmic side</orientation>
    </subcellularLocation>
</comment>
<comment type="similarity">
    <text evidence="2">Belongs to the TonB family.</text>
</comment>
<protein>
    <recommendedName>
        <fullName evidence="10">TonB C-terminal domain-containing protein</fullName>
    </recommendedName>
</protein>
<dbReference type="EMBL" id="LDJI01000027">
    <property type="protein sequence ID" value="KRG62971.1"/>
    <property type="molecule type" value="Genomic_DNA"/>
</dbReference>
<dbReference type="Proteomes" id="UP000050864">
    <property type="component" value="Unassembled WGS sequence"/>
</dbReference>
<dbReference type="InterPro" id="IPR051045">
    <property type="entry name" value="TonB-dependent_transducer"/>
</dbReference>
<evidence type="ECO:0000256" key="7">
    <source>
        <dbReference type="ARBA" id="ARBA00022927"/>
    </source>
</evidence>
<evidence type="ECO:0000256" key="8">
    <source>
        <dbReference type="ARBA" id="ARBA00022989"/>
    </source>
</evidence>
<name>A0A0R0C0K5_9GAMM</name>
<evidence type="ECO:0000256" key="4">
    <source>
        <dbReference type="ARBA" id="ARBA00022475"/>
    </source>
</evidence>
<sequence>MWVLLAASLVIGMLLFARHVAQPLSDEPSAVVAPSTAIQHAPVTATPMANGDAEPLADNPLPDYPADVLQAGIEGDVIARLQIDRNGHVIELSIVARQGAADPRLDDAAMTALRQWRFRPAMRDGQAVPSVVQVPVEFRTGR</sequence>
<dbReference type="GO" id="GO:0098797">
    <property type="term" value="C:plasma membrane protein complex"/>
    <property type="evidence" value="ECO:0007669"/>
    <property type="project" value="TreeGrafter"/>
</dbReference>
<keyword evidence="8" id="KW-1133">Transmembrane helix</keyword>
<dbReference type="PROSITE" id="PS52015">
    <property type="entry name" value="TONB_CTD"/>
    <property type="match status" value="1"/>
</dbReference>
<evidence type="ECO:0000256" key="6">
    <source>
        <dbReference type="ARBA" id="ARBA00022692"/>
    </source>
</evidence>
<dbReference type="GO" id="GO:0031992">
    <property type="term" value="F:energy transducer activity"/>
    <property type="evidence" value="ECO:0007669"/>
    <property type="project" value="TreeGrafter"/>
</dbReference>